<dbReference type="PANTHER" id="PTHR48090">
    <property type="entry name" value="UNDECAPRENYL-PHOSPHATE 4-DEOXY-4-FORMAMIDO-L-ARABINOSE TRANSFERASE-RELATED"/>
    <property type="match status" value="1"/>
</dbReference>
<dbReference type="PANTHER" id="PTHR48090:SF7">
    <property type="entry name" value="RFBJ PROTEIN"/>
    <property type="match status" value="1"/>
</dbReference>
<dbReference type="Pfam" id="PF00535">
    <property type="entry name" value="Glycos_transf_2"/>
    <property type="match status" value="1"/>
</dbReference>
<dbReference type="GO" id="GO:0016740">
    <property type="term" value="F:transferase activity"/>
    <property type="evidence" value="ECO:0007669"/>
    <property type="project" value="UniProtKB-KW"/>
</dbReference>
<dbReference type="InterPro" id="IPR029044">
    <property type="entry name" value="Nucleotide-diphossugar_trans"/>
</dbReference>
<feature type="domain" description="Glycosyltransferase 2-like" evidence="1">
    <location>
        <begin position="6"/>
        <end position="126"/>
    </location>
</feature>
<evidence type="ECO:0000259" key="1">
    <source>
        <dbReference type="Pfam" id="PF00535"/>
    </source>
</evidence>
<comment type="caution">
    <text evidence="2">The sequence shown here is derived from an EMBL/GenBank/DDBJ whole genome shotgun (WGS) entry which is preliminary data.</text>
</comment>
<protein>
    <submittedName>
        <fullName evidence="2">Glycosyltransferase involved in cell wall biosynthesis</fullName>
    </submittedName>
</protein>
<dbReference type="EMBL" id="JACHEN010000016">
    <property type="protein sequence ID" value="MBB6216646.1"/>
    <property type="molecule type" value="Genomic_DNA"/>
</dbReference>
<dbReference type="AlphaFoldDB" id="A0A841KST4"/>
<dbReference type="Proteomes" id="UP000579281">
    <property type="component" value="Unassembled WGS sequence"/>
</dbReference>
<dbReference type="SUPFAM" id="SSF53448">
    <property type="entry name" value="Nucleotide-diphospho-sugar transferases"/>
    <property type="match status" value="1"/>
</dbReference>
<proteinExistence type="predicted"/>
<dbReference type="CDD" id="cd04179">
    <property type="entry name" value="DPM_DPG-synthase_like"/>
    <property type="match status" value="1"/>
</dbReference>
<dbReference type="Gene3D" id="3.90.550.10">
    <property type="entry name" value="Spore Coat Polysaccharide Biosynthesis Protein SpsA, Chain A"/>
    <property type="match status" value="1"/>
</dbReference>
<reference evidence="2 3" key="1">
    <citation type="submission" date="2020-08" db="EMBL/GenBank/DDBJ databases">
        <title>Genomic Encyclopedia of Type Strains, Phase IV (KMG-IV): sequencing the most valuable type-strain genomes for metagenomic binning, comparative biology and taxonomic classification.</title>
        <authorList>
            <person name="Goeker M."/>
        </authorList>
    </citation>
    <scope>NUCLEOTIDE SEQUENCE [LARGE SCALE GENOMIC DNA]</scope>
    <source>
        <strain evidence="2 3">DSM 103526</strain>
    </source>
</reference>
<accession>A0A841KST4</accession>
<keyword evidence="2" id="KW-0808">Transferase</keyword>
<evidence type="ECO:0000313" key="2">
    <source>
        <dbReference type="EMBL" id="MBB6216646.1"/>
    </source>
</evidence>
<dbReference type="RefSeq" id="WP_184311165.1">
    <property type="nucleotide sequence ID" value="NZ_JACHEN010000016.1"/>
</dbReference>
<name>A0A841KST4_9FIRM</name>
<gene>
    <name evidence="2" type="ORF">HNQ80_002750</name>
</gene>
<keyword evidence="3" id="KW-1185">Reference proteome</keyword>
<organism evidence="2 3">
    <name type="scientific">Anaerosolibacter carboniphilus</name>
    <dbReference type="NCBI Taxonomy" id="1417629"/>
    <lineage>
        <taxon>Bacteria</taxon>
        <taxon>Bacillati</taxon>
        <taxon>Bacillota</taxon>
        <taxon>Clostridia</taxon>
        <taxon>Peptostreptococcales</taxon>
        <taxon>Thermotaleaceae</taxon>
        <taxon>Anaerosolibacter</taxon>
    </lineage>
</organism>
<sequence length="226" mass="25238">MSKNITVILPAKDEADRISSTIEAIRLSKYVNRIIVIDDGSTDQTSQIAEALGVETYRLPKNFGKGYAVNYGVSKSIQSSDIIVLLDSDLGSSASEVDKLIFPVLQNEADVTIAKFPQAQRKGGFGLVKNLARYGVHFYTGQMIYTSLSGQRAFKADVLQNLGSFPLDYGIEISMTIDILRKGYTIKEIEVNMTHRETGRDMAGFLHRGRQFYQIFKVLLKKARKE</sequence>
<dbReference type="InterPro" id="IPR050256">
    <property type="entry name" value="Glycosyltransferase_2"/>
</dbReference>
<dbReference type="InterPro" id="IPR001173">
    <property type="entry name" value="Glyco_trans_2-like"/>
</dbReference>
<evidence type="ECO:0000313" key="3">
    <source>
        <dbReference type="Proteomes" id="UP000579281"/>
    </source>
</evidence>